<evidence type="ECO:0000313" key="4">
    <source>
        <dbReference type="Proteomes" id="UP000198481"/>
    </source>
</evidence>
<evidence type="ECO:0000256" key="2">
    <source>
        <dbReference type="SAM" id="Phobius"/>
    </source>
</evidence>
<sequence length="165" mass="18283">MIDPATGMKAGERYIVESFERTRHFPGFFLDGKYYLGPELMTAIGWLEGQQFYYDELDPTGEPVFPNRIAGIVQDLTLILADGARLPLNEMPYEAEIDPSNIPISRNPSSSGHRPTSPSDQHGTEGVWMSGKHPYPILLAAGAALILGILFGVKQAKRLPTRKLR</sequence>
<feature type="region of interest" description="Disordered" evidence="1">
    <location>
        <begin position="97"/>
        <end position="126"/>
    </location>
</feature>
<dbReference type="RefSeq" id="WP_092271912.1">
    <property type="nucleotide sequence ID" value="NZ_LT629762.1"/>
</dbReference>
<keyword evidence="2" id="KW-0812">Transmembrane</keyword>
<keyword evidence="2" id="KW-0472">Membrane</keyword>
<protein>
    <recommendedName>
        <fullName evidence="5">Short chain dehydrogenase</fullName>
    </recommendedName>
</protein>
<keyword evidence="2" id="KW-1133">Transmembrane helix</keyword>
<reference evidence="3 4" key="1">
    <citation type="submission" date="2016-10" db="EMBL/GenBank/DDBJ databases">
        <authorList>
            <person name="de Groot N.N."/>
        </authorList>
    </citation>
    <scope>NUCLEOTIDE SEQUENCE [LARGE SCALE GENOMIC DNA]</scope>
    <source>
        <strain evidence="3 4">LMG 26867</strain>
    </source>
</reference>
<dbReference type="AlphaFoldDB" id="A0A1H1R6Z1"/>
<proteinExistence type="predicted"/>
<accession>A0A1H1R6Z1</accession>
<dbReference type="STRING" id="1148509.SAMN05216222_1181"/>
<organism evidence="3 4">
    <name type="scientific">Pseudomonas prosekii</name>
    <dbReference type="NCBI Taxonomy" id="1148509"/>
    <lineage>
        <taxon>Bacteria</taxon>
        <taxon>Pseudomonadati</taxon>
        <taxon>Pseudomonadota</taxon>
        <taxon>Gammaproteobacteria</taxon>
        <taxon>Pseudomonadales</taxon>
        <taxon>Pseudomonadaceae</taxon>
        <taxon>Pseudomonas</taxon>
    </lineage>
</organism>
<feature type="compositionally biased region" description="Polar residues" evidence="1">
    <location>
        <begin position="112"/>
        <end position="121"/>
    </location>
</feature>
<evidence type="ECO:0000256" key="1">
    <source>
        <dbReference type="SAM" id="MobiDB-lite"/>
    </source>
</evidence>
<dbReference type="EMBL" id="LT629762">
    <property type="protein sequence ID" value="SDS31450.1"/>
    <property type="molecule type" value="Genomic_DNA"/>
</dbReference>
<feature type="compositionally biased region" description="Low complexity" evidence="1">
    <location>
        <begin position="99"/>
        <end position="111"/>
    </location>
</feature>
<evidence type="ECO:0000313" key="3">
    <source>
        <dbReference type="EMBL" id="SDS31450.1"/>
    </source>
</evidence>
<gene>
    <name evidence="3" type="ORF">SAMN05216222_1181</name>
</gene>
<dbReference type="Proteomes" id="UP000198481">
    <property type="component" value="Chromosome I"/>
</dbReference>
<feature type="transmembrane region" description="Helical" evidence="2">
    <location>
        <begin position="135"/>
        <end position="153"/>
    </location>
</feature>
<evidence type="ECO:0008006" key="5">
    <source>
        <dbReference type="Google" id="ProtNLM"/>
    </source>
</evidence>
<name>A0A1H1R6Z1_9PSED</name>